<dbReference type="CDD" id="cd06127">
    <property type="entry name" value="DEDDh"/>
    <property type="match status" value="1"/>
</dbReference>
<accession>A0A059KN94</accession>
<evidence type="ECO:0000313" key="4">
    <source>
        <dbReference type="EMBL" id="KDB52679.1"/>
    </source>
</evidence>
<dbReference type="STRING" id="34103.SAMN05421778_103198"/>
<dbReference type="GO" id="GO:0003676">
    <property type="term" value="F:nucleic acid binding"/>
    <property type="evidence" value="ECO:0007669"/>
    <property type="project" value="InterPro"/>
</dbReference>
<dbReference type="Gene3D" id="3.30.420.10">
    <property type="entry name" value="Ribonuclease H-like superfamily/Ribonuclease H"/>
    <property type="match status" value="1"/>
</dbReference>
<dbReference type="Pfam" id="PF00929">
    <property type="entry name" value="RNase_T"/>
    <property type="match status" value="1"/>
</dbReference>
<dbReference type="PANTHER" id="PTHR30231:SF37">
    <property type="entry name" value="EXODEOXYRIBONUCLEASE 10"/>
    <property type="match status" value="1"/>
</dbReference>
<comment type="function">
    <text evidence="1">DNA polymerase III is a complex, multichain enzyme responsible for most of the replicative synthesis in bacteria. The epsilon subunit contain the editing function and is a proofreading 3'-5' exonuclease.</text>
</comment>
<dbReference type="eggNOG" id="COG0847">
    <property type="taxonomic scope" value="Bacteria"/>
</dbReference>
<evidence type="ECO:0000259" key="3">
    <source>
        <dbReference type="SMART" id="SM00479"/>
    </source>
</evidence>
<gene>
    <name evidence="4" type="ORF">X805_17430</name>
</gene>
<comment type="caution">
    <text evidence="4">The sequence shown here is derived from an EMBL/GenBank/DDBJ whole genome shotgun (WGS) entry which is preliminary data.</text>
</comment>
<evidence type="ECO:0000256" key="2">
    <source>
        <dbReference type="ARBA" id="ARBA00026073"/>
    </source>
</evidence>
<dbReference type="InterPro" id="IPR013520">
    <property type="entry name" value="Ribonucl_H"/>
</dbReference>
<name>A0A059KN94_9BURK</name>
<comment type="subunit">
    <text evidence="2">DNA polymerase III contains a core (composed of alpha, epsilon and theta chains) that associates with a tau subunit. This core dimerizes to form the POLIII' complex. PolIII' associates with the gamma complex (composed of gamma, delta, delta', psi and chi chains) and with the beta chain to form the complete DNA polymerase III complex.</text>
</comment>
<dbReference type="EMBL" id="AZRA01000045">
    <property type="protein sequence ID" value="KDB52679.1"/>
    <property type="molecule type" value="Genomic_DNA"/>
</dbReference>
<dbReference type="GO" id="GO:0005829">
    <property type="term" value="C:cytosol"/>
    <property type="evidence" value="ECO:0007669"/>
    <property type="project" value="TreeGrafter"/>
</dbReference>
<dbReference type="AlphaFoldDB" id="A0A059KN94"/>
<dbReference type="GO" id="GO:0045004">
    <property type="term" value="P:DNA replication proofreading"/>
    <property type="evidence" value="ECO:0007669"/>
    <property type="project" value="TreeGrafter"/>
</dbReference>
<dbReference type="RefSeq" id="WP_037480727.1">
    <property type="nucleotide sequence ID" value="NZ_AZRA01000045.1"/>
</dbReference>
<dbReference type="GO" id="GO:0008408">
    <property type="term" value="F:3'-5' exonuclease activity"/>
    <property type="evidence" value="ECO:0007669"/>
    <property type="project" value="TreeGrafter"/>
</dbReference>
<proteinExistence type="predicted"/>
<protein>
    <submittedName>
        <fullName evidence="4">DNA polymerase III, alpha subunit (Gram-positive type)</fullName>
    </submittedName>
</protein>
<dbReference type="InterPro" id="IPR012337">
    <property type="entry name" value="RNaseH-like_sf"/>
</dbReference>
<organism evidence="4 5">
    <name type="scientific">Sphaerotilus natans subsp. natans DSM 6575</name>
    <dbReference type="NCBI Taxonomy" id="1286631"/>
    <lineage>
        <taxon>Bacteria</taxon>
        <taxon>Pseudomonadati</taxon>
        <taxon>Pseudomonadota</taxon>
        <taxon>Betaproteobacteria</taxon>
        <taxon>Burkholderiales</taxon>
        <taxon>Sphaerotilaceae</taxon>
        <taxon>Sphaerotilus</taxon>
    </lineage>
</organism>
<evidence type="ECO:0000256" key="1">
    <source>
        <dbReference type="ARBA" id="ARBA00025483"/>
    </source>
</evidence>
<dbReference type="PANTHER" id="PTHR30231">
    <property type="entry name" value="DNA POLYMERASE III SUBUNIT EPSILON"/>
    <property type="match status" value="1"/>
</dbReference>
<dbReference type="Proteomes" id="UP000026714">
    <property type="component" value="Unassembled WGS sequence"/>
</dbReference>
<keyword evidence="5" id="KW-1185">Reference proteome</keyword>
<dbReference type="SMART" id="SM00479">
    <property type="entry name" value="EXOIII"/>
    <property type="match status" value="1"/>
</dbReference>
<feature type="domain" description="Exonuclease" evidence="3">
    <location>
        <begin position="3"/>
        <end position="170"/>
    </location>
</feature>
<dbReference type="FunFam" id="3.30.420.10:FF:000045">
    <property type="entry name" value="3'-5' exonuclease DinG"/>
    <property type="match status" value="1"/>
</dbReference>
<dbReference type="SUPFAM" id="SSF53098">
    <property type="entry name" value="Ribonuclease H-like"/>
    <property type="match status" value="1"/>
</dbReference>
<evidence type="ECO:0000313" key="5">
    <source>
        <dbReference type="Proteomes" id="UP000026714"/>
    </source>
</evidence>
<sequence length="205" mass="22103">MSCIAVIDFETTGGSPALGDRATEVAIVLLEDGRPVERFQSLMNAGRPIPAFISQLTGISNAMIAAAPPAEQVMREAARFVGELPMAAHNAAFDRRFWQAELALAGLAAPHPFICTVMLSRRLYPAAPSHRLGDLASYHRLPSTGQAHRALADAEMAAHLLGRIQSDLRQASMGPGSEGRCDHDWLMRVQSLPKQRVAQMLAGAR</sequence>
<dbReference type="InterPro" id="IPR036397">
    <property type="entry name" value="RNaseH_sf"/>
</dbReference>
<reference evidence="4 5" key="1">
    <citation type="journal article" date="2014" name="FEMS Microbiol. Ecol.">
        <title>Sphaerotilus natans encrusted with nanoball-shaped Fe(III) oxide minerals formed by nitrate-reducing mixotrophic Fe(II) oxidation.</title>
        <authorList>
            <person name="Park S."/>
            <person name="Kim D.H."/>
            <person name="Lee J.H."/>
            <person name="Hur H.G."/>
        </authorList>
    </citation>
    <scope>NUCLEOTIDE SEQUENCE [LARGE SCALE GENOMIC DNA]</scope>
    <source>
        <strain evidence="4 5">DSM 6575</strain>
    </source>
</reference>